<comment type="caution">
    <text evidence="7">The sequence shown here is derived from an EMBL/GenBank/DDBJ whole genome shotgun (WGS) entry which is preliminary data.</text>
</comment>
<dbReference type="InterPro" id="IPR017853">
    <property type="entry name" value="GH"/>
</dbReference>
<evidence type="ECO:0000256" key="3">
    <source>
        <dbReference type="ARBA" id="ARBA00022801"/>
    </source>
</evidence>
<evidence type="ECO:0000259" key="5">
    <source>
        <dbReference type="Pfam" id="PF16874"/>
    </source>
</evidence>
<dbReference type="EC" id="3.2.1.22" evidence="2"/>
<dbReference type="Gene3D" id="2.70.98.60">
    <property type="entry name" value="alpha-galactosidase from lactobacil brevis"/>
    <property type="match status" value="1"/>
</dbReference>
<feature type="domain" description="Glycosyl hydrolase family 36 C-terminal" evidence="5">
    <location>
        <begin position="603"/>
        <end position="680"/>
    </location>
</feature>
<sequence length="695" mass="75745">MTQSWRLDTRSQTLLLGADAGQMARVVYWGARLPGDEDAAALAAAGRRDVTGGMLDTVAPLDLCPLPATGFQGQPGLVLRDAVGVLLAPEFSFERAEEEGGSLALIHRDTARGLTYTARFSLPEGTDVIVAEALLSADDALRVDWLAAPVMPGPEDGGEIRDYTGRWCGEFQPVQTPWQPGIRMRESLSGRTGHETPPFAILSTPGTTNSRGLAFGLAYGWSGGHRMIAEELSDGRRQVQMGHAGRAHLPAARTFASAPLVLAASGDGLNGVGAALVGHVRHNLLDFPEAALPRPVHYNCWEAVYFDHDLDRLKQIASRAASLGAERFVLDDGWFGRRDDDRSSLGDWRVDPRKYPDGLAALVDHVRSEGMGFGIWFEPEMVNPDSDLFRAHPDWALGPADQPLGRHQMVLDMSRQDVRDHLFDALSAILSGAEISYVKWDHNRVLPVADPAQAAGTYALLERLRAAHPGVEFESCASGGGRIDYGILERCTRVWLSDSNDALERLRIQHEAALFLPMEVTGSHVGPRVCHTSGRILPMAFRAWVAASRHMGFEMDPMELTDDEAETLRAVTSWWKANRDWMCRATIHRLDSMDPQVIAEAQVAERADRFVAFVGQTGASAQVLPRPVRLAGLDPARRYEVRLRNPHDRAPVSRGAVALDDGPLTLSGAALMAHGVQLPVAFPATLFVLEGKALP</sequence>
<organism evidence="7 8">
    <name type="scientific">Oceanomicrobium pacificus</name>
    <dbReference type="NCBI Taxonomy" id="2692916"/>
    <lineage>
        <taxon>Bacteria</taxon>
        <taxon>Pseudomonadati</taxon>
        <taxon>Pseudomonadota</taxon>
        <taxon>Alphaproteobacteria</taxon>
        <taxon>Rhodobacterales</taxon>
        <taxon>Paracoccaceae</taxon>
        <taxon>Oceanomicrobium</taxon>
    </lineage>
</organism>
<keyword evidence="3" id="KW-0378">Hydrolase</keyword>
<accession>A0A6B0TRX7</accession>
<evidence type="ECO:0000259" key="6">
    <source>
        <dbReference type="Pfam" id="PF16875"/>
    </source>
</evidence>
<keyword evidence="4" id="KW-0326">Glycosidase</keyword>
<evidence type="ECO:0000256" key="4">
    <source>
        <dbReference type="ARBA" id="ARBA00023295"/>
    </source>
</evidence>
<dbReference type="RefSeq" id="WP_160851186.1">
    <property type="nucleotide sequence ID" value="NZ_WUWG01000001.1"/>
</dbReference>
<evidence type="ECO:0000256" key="1">
    <source>
        <dbReference type="ARBA" id="ARBA00001255"/>
    </source>
</evidence>
<dbReference type="Pfam" id="PF16875">
    <property type="entry name" value="Glyco_hydro_36N"/>
    <property type="match status" value="1"/>
</dbReference>
<dbReference type="GO" id="GO:0016052">
    <property type="term" value="P:carbohydrate catabolic process"/>
    <property type="evidence" value="ECO:0007669"/>
    <property type="project" value="InterPro"/>
</dbReference>
<evidence type="ECO:0000313" key="8">
    <source>
        <dbReference type="Proteomes" id="UP000436016"/>
    </source>
</evidence>
<dbReference type="Proteomes" id="UP000436016">
    <property type="component" value="Unassembled WGS sequence"/>
</dbReference>
<feature type="domain" description="Glycosyl hydrolase family 36 N-terminal" evidence="6">
    <location>
        <begin position="24"/>
        <end position="242"/>
    </location>
</feature>
<dbReference type="PANTHER" id="PTHR43053:SF3">
    <property type="entry name" value="ALPHA-GALACTOSIDASE C-RELATED"/>
    <property type="match status" value="1"/>
</dbReference>
<dbReference type="InterPro" id="IPR013780">
    <property type="entry name" value="Glyco_hydro_b"/>
</dbReference>
<dbReference type="InterPro" id="IPR013785">
    <property type="entry name" value="Aldolase_TIM"/>
</dbReference>
<dbReference type="EMBL" id="WUWG01000001">
    <property type="protein sequence ID" value="MXU64104.1"/>
    <property type="molecule type" value="Genomic_DNA"/>
</dbReference>
<dbReference type="CDD" id="cd14791">
    <property type="entry name" value="GH36"/>
    <property type="match status" value="1"/>
</dbReference>
<dbReference type="InterPro" id="IPR031705">
    <property type="entry name" value="Glyco_hydro_36_C"/>
</dbReference>
<dbReference type="InterPro" id="IPR050985">
    <property type="entry name" value="Alpha-glycosidase_related"/>
</dbReference>
<dbReference type="InterPro" id="IPR002252">
    <property type="entry name" value="Glyco_hydro_36"/>
</dbReference>
<keyword evidence="8" id="KW-1185">Reference proteome</keyword>
<dbReference type="Pfam" id="PF02065">
    <property type="entry name" value="Melibiase"/>
    <property type="match status" value="1"/>
</dbReference>
<comment type="catalytic activity">
    <reaction evidence="1">
        <text>Hydrolysis of terminal, non-reducing alpha-D-galactose residues in alpha-D-galactosides, including galactose oligosaccharides, galactomannans and galactolipids.</text>
        <dbReference type="EC" id="3.2.1.22"/>
    </reaction>
</comment>
<protein>
    <recommendedName>
        <fullName evidence="2">alpha-galactosidase</fullName>
        <ecNumber evidence="2">3.2.1.22</ecNumber>
    </recommendedName>
</protein>
<gene>
    <name evidence="7" type="ORF">GSH16_01495</name>
</gene>
<dbReference type="SUPFAM" id="SSF51445">
    <property type="entry name" value="(Trans)glycosidases"/>
    <property type="match status" value="1"/>
</dbReference>
<dbReference type="InterPro" id="IPR038417">
    <property type="entry name" value="Alpga-gal_N_sf"/>
</dbReference>
<dbReference type="InterPro" id="IPR031704">
    <property type="entry name" value="Glyco_hydro_36_N"/>
</dbReference>
<reference evidence="7 8" key="1">
    <citation type="submission" date="2019-12" db="EMBL/GenBank/DDBJ databases">
        <title>Strain KN286 was isolated from seawater, which was collected from Caroline Seamount in the tropical western Pacific.</title>
        <authorList>
            <person name="Wang Q."/>
        </authorList>
    </citation>
    <scope>NUCLEOTIDE SEQUENCE [LARGE SCALE GENOMIC DNA]</scope>
    <source>
        <strain evidence="7 8">KN286</strain>
    </source>
</reference>
<dbReference type="PANTHER" id="PTHR43053">
    <property type="entry name" value="GLYCOSIDASE FAMILY 31"/>
    <property type="match status" value="1"/>
</dbReference>
<dbReference type="Pfam" id="PF16874">
    <property type="entry name" value="Glyco_hydro_36C"/>
    <property type="match status" value="1"/>
</dbReference>
<evidence type="ECO:0000313" key="7">
    <source>
        <dbReference type="EMBL" id="MXU64104.1"/>
    </source>
</evidence>
<dbReference type="Gene3D" id="2.60.40.1180">
    <property type="entry name" value="Golgi alpha-mannosidase II"/>
    <property type="match status" value="1"/>
</dbReference>
<dbReference type="PRINTS" id="PR00743">
    <property type="entry name" value="GLHYDRLASE36"/>
</dbReference>
<dbReference type="Gene3D" id="3.20.20.70">
    <property type="entry name" value="Aldolase class I"/>
    <property type="match status" value="1"/>
</dbReference>
<dbReference type="AlphaFoldDB" id="A0A6B0TRX7"/>
<evidence type="ECO:0000256" key="2">
    <source>
        <dbReference type="ARBA" id="ARBA00012755"/>
    </source>
</evidence>
<dbReference type="GO" id="GO:0004557">
    <property type="term" value="F:alpha-galactosidase activity"/>
    <property type="evidence" value="ECO:0007669"/>
    <property type="project" value="UniProtKB-EC"/>
</dbReference>
<name>A0A6B0TRX7_9RHOB</name>
<dbReference type="FunFam" id="3.20.20.70:FF:000118">
    <property type="entry name" value="Alpha-galactosidase"/>
    <property type="match status" value="1"/>
</dbReference>
<proteinExistence type="predicted"/>